<dbReference type="SUPFAM" id="SSF49265">
    <property type="entry name" value="Fibronectin type III"/>
    <property type="match status" value="1"/>
</dbReference>
<reference evidence="12" key="1">
    <citation type="submission" date="2025-08" db="UniProtKB">
        <authorList>
            <consortium name="RefSeq"/>
        </authorList>
    </citation>
    <scope>IDENTIFICATION</scope>
</reference>
<keyword evidence="11" id="KW-1185">Reference proteome</keyword>
<evidence type="ECO:0000256" key="5">
    <source>
        <dbReference type="ARBA" id="ARBA00023136"/>
    </source>
</evidence>
<dbReference type="InterPro" id="IPR013783">
    <property type="entry name" value="Ig-like_fold"/>
</dbReference>
<keyword evidence="7" id="KW-0325">Glycoprotein</keyword>
<gene>
    <name evidence="12" type="primary">il13ra1</name>
</gene>
<keyword evidence="5 8" id="KW-0472">Membrane</keyword>
<feature type="chain" id="PRO_5027061994" evidence="9">
    <location>
        <begin position="18"/>
        <end position="400"/>
    </location>
</feature>
<accession>A0A6J2VXK0</accession>
<dbReference type="PANTHER" id="PTHR23037:SF46">
    <property type="entry name" value="INTERLEUKIN 5 RECEPTOR SUBUNIT ALPHA"/>
    <property type="match status" value="1"/>
</dbReference>
<evidence type="ECO:0000256" key="9">
    <source>
        <dbReference type="SAM" id="SignalP"/>
    </source>
</evidence>
<dbReference type="GO" id="GO:0009897">
    <property type="term" value="C:external side of plasma membrane"/>
    <property type="evidence" value="ECO:0007669"/>
    <property type="project" value="TreeGrafter"/>
</dbReference>
<feature type="transmembrane region" description="Helical" evidence="8">
    <location>
        <begin position="315"/>
        <end position="338"/>
    </location>
</feature>
<dbReference type="GO" id="GO:0004896">
    <property type="term" value="F:cytokine receptor activity"/>
    <property type="evidence" value="ECO:0007669"/>
    <property type="project" value="TreeGrafter"/>
</dbReference>
<evidence type="ECO:0000256" key="7">
    <source>
        <dbReference type="ARBA" id="ARBA00023180"/>
    </source>
</evidence>
<evidence type="ECO:0000313" key="12">
    <source>
        <dbReference type="RefSeq" id="XP_030636653.1"/>
    </source>
</evidence>
<dbReference type="Pfam" id="PF09240">
    <property type="entry name" value="IL6Ra-bind"/>
    <property type="match status" value="1"/>
</dbReference>
<evidence type="ECO:0000256" key="1">
    <source>
        <dbReference type="ARBA" id="ARBA00004479"/>
    </source>
</evidence>
<proteinExistence type="predicted"/>
<dbReference type="OrthoDB" id="9940625at2759"/>
<dbReference type="InParanoid" id="A0A6J2VXK0"/>
<dbReference type="CTD" id="3597"/>
<evidence type="ECO:0000256" key="6">
    <source>
        <dbReference type="ARBA" id="ARBA00023170"/>
    </source>
</evidence>
<evidence type="ECO:0000256" key="2">
    <source>
        <dbReference type="ARBA" id="ARBA00022692"/>
    </source>
</evidence>
<evidence type="ECO:0000259" key="10">
    <source>
        <dbReference type="Pfam" id="PF09240"/>
    </source>
</evidence>
<organism evidence="11 12">
    <name type="scientific">Chanos chanos</name>
    <name type="common">Milkfish</name>
    <name type="synonym">Mugil chanos</name>
    <dbReference type="NCBI Taxonomy" id="29144"/>
    <lineage>
        <taxon>Eukaryota</taxon>
        <taxon>Metazoa</taxon>
        <taxon>Chordata</taxon>
        <taxon>Craniata</taxon>
        <taxon>Vertebrata</taxon>
        <taxon>Euteleostomi</taxon>
        <taxon>Actinopterygii</taxon>
        <taxon>Neopterygii</taxon>
        <taxon>Teleostei</taxon>
        <taxon>Ostariophysi</taxon>
        <taxon>Gonorynchiformes</taxon>
        <taxon>Chanidae</taxon>
        <taxon>Chanos</taxon>
    </lineage>
</organism>
<keyword evidence="6 12" id="KW-0675">Receptor</keyword>
<sequence>MFHRYLDISLFICLSVAFVGVENKLEFLPAPEYVNLSWTSEFDVKVTWKAPRDLDPRCKVNYTYDTAQNCSTADIGSHKTNNLHFNESITTEHGICFRLRTVPAAQTCDKFKSKPVDIIVPPHKALVEDFKCNYSCMKAFTCTWTPVSNLPDLKMYYRYRSSPHLFPCSEYQYDELVKTGCKLSGSFQEVIDVFFLINGTQDGKTVRNTFQRSPNDLVKLKPPKPDVKQDGIKLHFEWTDNNDCSECLKYQYTYKKCNSTYLSEETDKRQVELEYDFACQYKFRVKSIYSSICGEGDSVWSEELIFGEDRDPKGFSLVAFIVIPVTLSLCLILALVLFRRHRHIILPTIPEPALFFKDMFGNKDLADVKSVGVQNLYVPIEEVVESKITLEPEPSQLLNL</sequence>
<dbReference type="GeneID" id="115817484"/>
<protein>
    <submittedName>
        <fullName evidence="12">Interleukin-13 receptor subunit alpha-1</fullName>
    </submittedName>
</protein>
<keyword evidence="2 8" id="KW-0812">Transmembrane</keyword>
<dbReference type="AlphaFoldDB" id="A0A6J2VXK0"/>
<evidence type="ECO:0000313" key="11">
    <source>
        <dbReference type="Proteomes" id="UP000504632"/>
    </source>
</evidence>
<dbReference type="RefSeq" id="XP_030636653.1">
    <property type="nucleotide sequence ID" value="XM_030780793.1"/>
</dbReference>
<dbReference type="Proteomes" id="UP000504632">
    <property type="component" value="Chromosome 7"/>
</dbReference>
<feature type="domain" description="Type I cytokine receptor cytokine-binding" evidence="10">
    <location>
        <begin position="129"/>
        <end position="210"/>
    </location>
</feature>
<name>A0A6J2VXK0_CHACN</name>
<evidence type="ECO:0000256" key="4">
    <source>
        <dbReference type="ARBA" id="ARBA00022989"/>
    </source>
</evidence>
<evidence type="ECO:0000256" key="3">
    <source>
        <dbReference type="ARBA" id="ARBA00022729"/>
    </source>
</evidence>
<dbReference type="Gene3D" id="2.60.40.10">
    <property type="entry name" value="Immunoglobulins"/>
    <property type="match status" value="2"/>
</dbReference>
<evidence type="ECO:0000256" key="8">
    <source>
        <dbReference type="SAM" id="Phobius"/>
    </source>
</evidence>
<dbReference type="FunCoup" id="A0A6J2VXK0">
    <property type="interactions" value="22"/>
</dbReference>
<dbReference type="InterPro" id="IPR036116">
    <property type="entry name" value="FN3_sf"/>
</dbReference>
<keyword evidence="4 8" id="KW-1133">Transmembrane helix</keyword>
<dbReference type="InterPro" id="IPR015321">
    <property type="entry name" value="TypeI_recpt_CBD"/>
</dbReference>
<dbReference type="PANTHER" id="PTHR23037">
    <property type="entry name" value="CYTOKINE RECEPTOR"/>
    <property type="match status" value="1"/>
</dbReference>
<keyword evidence="3 9" id="KW-0732">Signal</keyword>
<comment type="subcellular location">
    <subcellularLocation>
        <location evidence="1">Membrane</location>
        <topology evidence="1">Single-pass type I membrane protein</topology>
    </subcellularLocation>
</comment>
<feature type="signal peptide" evidence="9">
    <location>
        <begin position="1"/>
        <end position="17"/>
    </location>
</feature>